<dbReference type="Gene3D" id="2.60.120.260">
    <property type="entry name" value="Galactose-binding domain-like"/>
    <property type="match status" value="2"/>
</dbReference>
<accession>A0A1L8DR65</accession>
<dbReference type="SUPFAM" id="SSF51445">
    <property type="entry name" value="(Trans)glycosidases"/>
    <property type="match status" value="1"/>
</dbReference>
<keyword evidence="4" id="KW-0325">Glycoprotein</keyword>
<organism evidence="12">
    <name type="scientific">Nyssomyia neivai</name>
    <dbReference type="NCBI Taxonomy" id="330878"/>
    <lineage>
        <taxon>Eukaryota</taxon>
        <taxon>Metazoa</taxon>
        <taxon>Ecdysozoa</taxon>
        <taxon>Arthropoda</taxon>
        <taxon>Hexapoda</taxon>
        <taxon>Insecta</taxon>
        <taxon>Pterygota</taxon>
        <taxon>Neoptera</taxon>
        <taxon>Endopterygota</taxon>
        <taxon>Diptera</taxon>
        <taxon>Nematocera</taxon>
        <taxon>Psychodoidea</taxon>
        <taxon>Psychodidae</taxon>
        <taxon>Nyssomyia</taxon>
    </lineage>
</organism>
<evidence type="ECO:0000256" key="6">
    <source>
        <dbReference type="PIRSR" id="PIRSR006336-1"/>
    </source>
</evidence>
<keyword evidence="3" id="KW-0378">Hydrolase</keyword>
<sequence>MQMTLKTYVIAGVVGLVVVAAVTTGIVIAVAGDDERTFRVGETDFEMDGKKFQYVAGSFHYFRAFRDTWEDKLTVMKSAGLNVIDTYVEWATHQPEPNIYEWEGFADLPYFLELTQKLGLYVILRPGPYICAERDNGGLPYWLFSQYPGIRVRTSDADYLAAVSTWYEVLFAKVDPYLYGKGGNIIMVQVENEYGVFPACDKNYMSWLKNETEKYVGDSAVLFTVDIPNDQFECGLTEGAFVTTDFGIDRIGEIESIWALVRKYQPTGPLVNSEFYPGWLTHWQEDNQRRDGDEVANVLRRMLQDGASVNFYMYFGGTNFGFTAGANDWGIGTYEADLTSYDYDAPMDEAGNPTMKLLKIRNVIGEFFTLPTLPVPEAKVGRAYADIALHPVAKLFSADGQTLVQNTRMASKLETFESLRQMSGLVLYETNLPRIRIDPTLLTVNGLADRALVYQDNLFVGCLSRGNAVNKLPLNPGSGSRLKILVENQGRVNFNKLDDIKGILENVTVQQRMGELEELTSWDISGYPLSNTAYMNEFVQKVTGKTASLPNQSGVLSDGPVFFLGTLRVTADNIGDTYLDTTNWGKGVLYVNGFNLGRYWPVVGPQITMYVPQSVLRVGDNSILMLEFQKAPIPTLISFRTHSLLDG</sequence>
<dbReference type="Pfam" id="PF21467">
    <property type="entry name" value="BetaGal_gal-bd"/>
    <property type="match status" value="1"/>
</dbReference>
<evidence type="ECO:0000256" key="5">
    <source>
        <dbReference type="ARBA" id="ARBA00023295"/>
    </source>
</evidence>
<dbReference type="Pfam" id="PF01301">
    <property type="entry name" value="Glyco_hydro_35"/>
    <property type="match status" value="1"/>
</dbReference>
<feature type="active site" description="Proton donor" evidence="6">
    <location>
        <position position="193"/>
    </location>
</feature>
<name>A0A1L8DR65_9DIPT</name>
<dbReference type="AlphaFoldDB" id="A0A1L8DR65"/>
<dbReference type="FunFam" id="3.20.20.80:FF:000017">
    <property type="entry name" value="Beta-galactosidase"/>
    <property type="match status" value="1"/>
</dbReference>
<dbReference type="InterPro" id="IPR048913">
    <property type="entry name" value="BetaGal_gal-bd"/>
</dbReference>
<keyword evidence="8" id="KW-0812">Transmembrane</keyword>
<dbReference type="InterPro" id="IPR017853">
    <property type="entry name" value="GH"/>
</dbReference>
<dbReference type="Pfam" id="PF21317">
    <property type="entry name" value="BetaGal_ABD_1"/>
    <property type="match status" value="1"/>
</dbReference>
<dbReference type="SUPFAM" id="SSF49785">
    <property type="entry name" value="Galactose-binding domain-like"/>
    <property type="match status" value="1"/>
</dbReference>
<dbReference type="InterPro" id="IPR048912">
    <property type="entry name" value="BetaGal1-like_ABD1"/>
</dbReference>
<evidence type="ECO:0000256" key="1">
    <source>
        <dbReference type="ARBA" id="ARBA00009809"/>
    </source>
</evidence>
<evidence type="ECO:0000259" key="10">
    <source>
        <dbReference type="Pfam" id="PF21317"/>
    </source>
</evidence>
<feature type="domain" description="Beta-galactosidase 1-like first all-beta" evidence="10">
    <location>
        <begin position="415"/>
        <end position="524"/>
    </location>
</feature>
<evidence type="ECO:0000259" key="11">
    <source>
        <dbReference type="Pfam" id="PF21467"/>
    </source>
</evidence>
<comment type="similarity">
    <text evidence="1 7">Belongs to the glycosyl hydrolase 35 family.</text>
</comment>
<dbReference type="InterPro" id="IPR001944">
    <property type="entry name" value="Glycoside_Hdrlase_35"/>
</dbReference>
<dbReference type="InterPro" id="IPR031330">
    <property type="entry name" value="Gly_Hdrlase_35_cat"/>
</dbReference>
<feature type="active site" description="Nucleophile" evidence="6">
    <location>
        <position position="274"/>
    </location>
</feature>
<dbReference type="Gene3D" id="3.20.20.80">
    <property type="entry name" value="Glycosidases"/>
    <property type="match status" value="1"/>
</dbReference>
<evidence type="ECO:0000256" key="8">
    <source>
        <dbReference type="SAM" id="Phobius"/>
    </source>
</evidence>
<evidence type="ECO:0000256" key="7">
    <source>
        <dbReference type="RuleBase" id="RU003679"/>
    </source>
</evidence>
<evidence type="ECO:0000259" key="9">
    <source>
        <dbReference type="Pfam" id="PF01301"/>
    </source>
</evidence>
<protein>
    <submittedName>
        <fullName evidence="12">Putative beta-galactosidase</fullName>
    </submittedName>
</protein>
<dbReference type="GO" id="GO:0004565">
    <property type="term" value="F:beta-galactosidase activity"/>
    <property type="evidence" value="ECO:0007669"/>
    <property type="project" value="InterPro"/>
</dbReference>
<dbReference type="EMBL" id="GFDF01005254">
    <property type="protein sequence ID" value="JAV08830.1"/>
    <property type="molecule type" value="Transcribed_RNA"/>
</dbReference>
<proteinExistence type="inferred from homology"/>
<keyword evidence="5" id="KW-0326">Glycosidase</keyword>
<keyword evidence="2" id="KW-0732">Signal</keyword>
<dbReference type="InterPro" id="IPR026283">
    <property type="entry name" value="B-gal_1-like"/>
</dbReference>
<feature type="domain" description="Glycoside hydrolase 35 catalytic" evidence="9">
    <location>
        <begin position="45"/>
        <end position="366"/>
    </location>
</feature>
<keyword evidence="8" id="KW-1133">Transmembrane helix</keyword>
<dbReference type="PRINTS" id="PR00742">
    <property type="entry name" value="GLHYDRLASE35"/>
</dbReference>
<evidence type="ECO:0000256" key="4">
    <source>
        <dbReference type="ARBA" id="ARBA00023180"/>
    </source>
</evidence>
<feature type="transmembrane region" description="Helical" evidence="8">
    <location>
        <begin position="7"/>
        <end position="31"/>
    </location>
</feature>
<dbReference type="PANTHER" id="PTHR23421">
    <property type="entry name" value="BETA-GALACTOSIDASE RELATED"/>
    <property type="match status" value="1"/>
</dbReference>
<evidence type="ECO:0000256" key="3">
    <source>
        <dbReference type="ARBA" id="ARBA00022801"/>
    </source>
</evidence>
<evidence type="ECO:0000313" key="12">
    <source>
        <dbReference type="EMBL" id="JAV08830.1"/>
    </source>
</evidence>
<dbReference type="GO" id="GO:0005975">
    <property type="term" value="P:carbohydrate metabolic process"/>
    <property type="evidence" value="ECO:0007669"/>
    <property type="project" value="InterPro"/>
</dbReference>
<dbReference type="InterPro" id="IPR008979">
    <property type="entry name" value="Galactose-bd-like_sf"/>
</dbReference>
<evidence type="ECO:0000256" key="2">
    <source>
        <dbReference type="ARBA" id="ARBA00022729"/>
    </source>
</evidence>
<reference evidence="12" key="1">
    <citation type="submission" date="2016-12" db="EMBL/GenBank/DDBJ databases">
        <title>An insight into the sialome and mialome of the sand fly, Nyssomyia neivai.</title>
        <authorList>
            <person name="Sebastian V."/>
            <person name="Goulart T.M."/>
            <person name="Oliveira W."/>
            <person name="Calvo E."/>
            <person name="Oliveira L.F."/>
            <person name="Pinto M.C."/>
            <person name="Rosselino A.M."/>
            <person name="Ribeiro J.M."/>
        </authorList>
    </citation>
    <scope>NUCLEOTIDE SEQUENCE</scope>
</reference>
<dbReference type="PIRSF" id="PIRSF006336">
    <property type="entry name" value="B-gal"/>
    <property type="match status" value="1"/>
</dbReference>
<feature type="domain" description="Beta-galactosidase galactose-binding" evidence="11">
    <location>
        <begin position="560"/>
        <end position="621"/>
    </location>
</feature>
<keyword evidence="8" id="KW-0472">Membrane</keyword>